<reference evidence="1" key="1">
    <citation type="journal article" date="2022" name="bioRxiv">
        <title>Sequencing and chromosome-scale assembly of the giantPleurodeles waltlgenome.</title>
        <authorList>
            <person name="Brown T."/>
            <person name="Elewa A."/>
            <person name="Iarovenko S."/>
            <person name="Subramanian E."/>
            <person name="Araus A.J."/>
            <person name="Petzold A."/>
            <person name="Susuki M."/>
            <person name="Suzuki K.-i.T."/>
            <person name="Hayashi T."/>
            <person name="Toyoda A."/>
            <person name="Oliveira C."/>
            <person name="Osipova E."/>
            <person name="Leigh N.D."/>
            <person name="Simon A."/>
            <person name="Yun M.H."/>
        </authorList>
    </citation>
    <scope>NUCLEOTIDE SEQUENCE</scope>
    <source>
        <strain evidence="1">20211129_DDA</strain>
        <tissue evidence="1">Liver</tissue>
    </source>
</reference>
<proteinExistence type="predicted"/>
<keyword evidence="2" id="KW-1185">Reference proteome</keyword>
<dbReference type="AlphaFoldDB" id="A0AAV7V1F9"/>
<organism evidence="1 2">
    <name type="scientific">Pleurodeles waltl</name>
    <name type="common">Iberian ribbed newt</name>
    <dbReference type="NCBI Taxonomy" id="8319"/>
    <lineage>
        <taxon>Eukaryota</taxon>
        <taxon>Metazoa</taxon>
        <taxon>Chordata</taxon>
        <taxon>Craniata</taxon>
        <taxon>Vertebrata</taxon>
        <taxon>Euteleostomi</taxon>
        <taxon>Amphibia</taxon>
        <taxon>Batrachia</taxon>
        <taxon>Caudata</taxon>
        <taxon>Salamandroidea</taxon>
        <taxon>Salamandridae</taxon>
        <taxon>Pleurodelinae</taxon>
        <taxon>Pleurodeles</taxon>
    </lineage>
</organism>
<gene>
    <name evidence="1" type="ORF">NDU88_004570</name>
</gene>
<comment type="caution">
    <text evidence="1">The sequence shown here is derived from an EMBL/GenBank/DDBJ whole genome shotgun (WGS) entry which is preliminary data.</text>
</comment>
<protein>
    <recommendedName>
        <fullName evidence="3">Secreted protein</fullName>
    </recommendedName>
</protein>
<name>A0AAV7V1F9_PLEWA</name>
<dbReference type="EMBL" id="JANPWB010000004">
    <property type="protein sequence ID" value="KAJ1195289.1"/>
    <property type="molecule type" value="Genomic_DNA"/>
</dbReference>
<sequence length="85" mass="8640">MSLVGEITLCTSSLGSAAWAVSAGHSGSHLAVRPSAAGRGSVCGRGPRRPSSPPGFWLSFGLCSQCRAGAAQMPRRAAANRTADR</sequence>
<dbReference type="Proteomes" id="UP001066276">
    <property type="component" value="Chromosome 2_2"/>
</dbReference>
<evidence type="ECO:0008006" key="3">
    <source>
        <dbReference type="Google" id="ProtNLM"/>
    </source>
</evidence>
<accession>A0AAV7V1F9</accession>
<evidence type="ECO:0000313" key="1">
    <source>
        <dbReference type="EMBL" id="KAJ1195289.1"/>
    </source>
</evidence>
<evidence type="ECO:0000313" key="2">
    <source>
        <dbReference type="Proteomes" id="UP001066276"/>
    </source>
</evidence>